<feature type="transmembrane region" description="Helical" evidence="3">
    <location>
        <begin position="17"/>
        <end position="39"/>
    </location>
</feature>
<evidence type="ECO:0000256" key="3">
    <source>
        <dbReference type="SAM" id="Phobius"/>
    </source>
</evidence>
<dbReference type="AlphaFoldDB" id="A0ABD0J917"/>
<keyword evidence="3" id="KW-1133">Transmembrane helix</keyword>
<evidence type="ECO:0000256" key="1">
    <source>
        <dbReference type="ARBA" id="ARBA00006066"/>
    </source>
</evidence>
<gene>
    <name evidence="4" type="ORF">BaRGS_00037371</name>
</gene>
<dbReference type="PANTHER" id="PTHR12993">
    <property type="entry name" value="N-ACETYLGLUCOSAMINYL-PHOSPHATIDYLINOSITOL DE-N-ACETYLASE-RELATED"/>
    <property type="match status" value="1"/>
</dbReference>
<dbReference type="Gene3D" id="3.40.50.10320">
    <property type="entry name" value="LmbE-like"/>
    <property type="match status" value="1"/>
</dbReference>
<organism evidence="4 5">
    <name type="scientific">Batillaria attramentaria</name>
    <dbReference type="NCBI Taxonomy" id="370345"/>
    <lineage>
        <taxon>Eukaryota</taxon>
        <taxon>Metazoa</taxon>
        <taxon>Spiralia</taxon>
        <taxon>Lophotrochozoa</taxon>
        <taxon>Mollusca</taxon>
        <taxon>Gastropoda</taxon>
        <taxon>Caenogastropoda</taxon>
        <taxon>Sorbeoconcha</taxon>
        <taxon>Cerithioidea</taxon>
        <taxon>Batillariidae</taxon>
        <taxon>Batillaria</taxon>
    </lineage>
</organism>
<dbReference type="Proteomes" id="UP001519460">
    <property type="component" value="Unassembled WGS sequence"/>
</dbReference>
<reference evidence="4 5" key="1">
    <citation type="journal article" date="2023" name="Sci. Data">
        <title>Genome assembly of the Korean intertidal mud-creeper Batillaria attramentaria.</title>
        <authorList>
            <person name="Patra A.K."/>
            <person name="Ho P.T."/>
            <person name="Jun S."/>
            <person name="Lee S.J."/>
            <person name="Kim Y."/>
            <person name="Won Y.J."/>
        </authorList>
    </citation>
    <scope>NUCLEOTIDE SEQUENCE [LARGE SCALE GENOMIC DNA]</scope>
    <source>
        <strain evidence="4">Wonlab-2016</strain>
    </source>
</reference>
<evidence type="ECO:0000256" key="2">
    <source>
        <dbReference type="ARBA" id="ARBA00012176"/>
    </source>
</evidence>
<dbReference type="SUPFAM" id="SSF102588">
    <property type="entry name" value="LmbE-like"/>
    <property type="match status" value="1"/>
</dbReference>
<name>A0ABD0J917_9CAEN</name>
<protein>
    <recommendedName>
        <fullName evidence="2">N-acetylglucosaminylphosphatidylinositol deacetylase</fullName>
        <ecNumber evidence="2">3.5.1.89</ecNumber>
    </recommendedName>
</protein>
<comment type="similarity">
    <text evidence="1">Belongs to the PIGL family.</text>
</comment>
<proteinExistence type="inferred from homology"/>
<keyword evidence="3" id="KW-0472">Membrane</keyword>
<dbReference type="Pfam" id="PF02585">
    <property type="entry name" value="PIG-L"/>
    <property type="match status" value="1"/>
</dbReference>
<dbReference type="InterPro" id="IPR003737">
    <property type="entry name" value="GlcNAc_PI_deacetylase-related"/>
</dbReference>
<keyword evidence="3" id="KW-0812">Transmembrane</keyword>
<dbReference type="EC" id="3.5.1.89" evidence="2"/>
<dbReference type="GO" id="GO:0000225">
    <property type="term" value="F:N-acetylglucosaminylphosphatidylinositol deacetylase activity"/>
    <property type="evidence" value="ECO:0007669"/>
    <property type="project" value="UniProtKB-EC"/>
</dbReference>
<accession>A0ABD0J917</accession>
<evidence type="ECO:0000313" key="4">
    <source>
        <dbReference type="EMBL" id="KAK7466549.1"/>
    </source>
</evidence>
<keyword evidence="5" id="KW-1185">Reference proteome</keyword>
<dbReference type="PANTHER" id="PTHR12993:SF11">
    <property type="entry name" value="N-ACETYLGLUCOSAMINYL-PHOSPHATIDYLINOSITOL DE-N-ACETYLASE"/>
    <property type="match status" value="1"/>
</dbReference>
<sequence length="268" mass="29987">MALILDASFFATVKTLISVHFIATLVVYALIAFLGFSFGKRQLRSLTGRPVLVITAHPDDECMFFAPAILGHTVQRIGNYQSVHLLCLSNGNYYGKGKVREKEILRSCQILGLSVANVTVVNDNQLPDSPTADWKKETLEAHVQNAIEEIQPEVVYSFDGYGVSGHNNHIAVHQCIKNIFSSGNKNLPTGVRAVYFLESVSLWRKYLGVFDLPFTLLSSSHVAVAGPQEIIRAQKAMLAHRSQLEWFRFLYILLSRYMVINSFSVHTL</sequence>
<evidence type="ECO:0000313" key="5">
    <source>
        <dbReference type="Proteomes" id="UP001519460"/>
    </source>
</evidence>
<comment type="caution">
    <text evidence="4">The sequence shown here is derived from an EMBL/GenBank/DDBJ whole genome shotgun (WGS) entry which is preliminary data.</text>
</comment>
<dbReference type="EMBL" id="JACVVK020000556">
    <property type="protein sequence ID" value="KAK7466549.1"/>
    <property type="molecule type" value="Genomic_DNA"/>
</dbReference>
<dbReference type="InterPro" id="IPR024078">
    <property type="entry name" value="LmbE-like_dom_sf"/>
</dbReference>